<dbReference type="PANTHER" id="PTHR48109:SF4">
    <property type="entry name" value="DIHYDROOROTATE DEHYDROGENASE (QUINONE), MITOCHONDRIAL"/>
    <property type="match status" value="1"/>
</dbReference>
<comment type="caution">
    <text evidence="13">The sequence shown here is derived from an EMBL/GenBank/DDBJ whole genome shotgun (WGS) entry which is preliminary data.</text>
</comment>
<evidence type="ECO:0000256" key="4">
    <source>
        <dbReference type="ARBA" id="ARBA00005359"/>
    </source>
</evidence>
<dbReference type="HAMAP" id="MF_00225">
    <property type="entry name" value="DHO_dh_type2"/>
    <property type="match status" value="1"/>
</dbReference>
<evidence type="ECO:0000256" key="9">
    <source>
        <dbReference type="ARBA" id="ARBA00023136"/>
    </source>
</evidence>
<feature type="binding site" evidence="11">
    <location>
        <begin position="351"/>
        <end position="352"/>
    </location>
    <ligand>
        <name>FMN</name>
        <dbReference type="ChEBI" id="CHEBI:58210"/>
    </ligand>
</feature>
<dbReference type="SUPFAM" id="SSF51395">
    <property type="entry name" value="FMN-linked oxidoreductases"/>
    <property type="match status" value="1"/>
</dbReference>
<evidence type="ECO:0000256" key="7">
    <source>
        <dbReference type="ARBA" id="ARBA00022975"/>
    </source>
</evidence>
<dbReference type="Gene3D" id="3.20.20.70">
    <property type="entry name" value="Aldolase class I"/>
    <property type="match status" value="1"/>
</dbReference>
<dbReference type="GO" id="GO:0005737">
    <property type="term" value="C:cytoplasm"/>
    <property type="evidence" value="ECO:0007669"/>
    <property type="project" value="InterPro"/>
</dbReference>
<dbReference type="CDD" id="cd04738">
    <property type="entry name" value="DHOD_2_like"/>
    <property type="match status" value="1"/>
</dbReference>
<comment type="function">
    <text evidence="1 11">Catalyzes the conversion of dihydroorotate to orotate with quinone as electron acceptor.</text>
</comment>
<keyword evidence="11" id="KW-1003">Cell membrane</keyword>
<organism evidence="13 14">
    <name type="scientific">Micrococcus cohnii</name>
    <dbReference type="NCBI Taxonomy" id="993416"/>
    <lineage>
        <taxon>Bacteria</taxon>
        <taxon>Bacillati</taxon>
        <taxon>Actinomycetota</taxon>
        <taxon>Actinomycetes</taxon>
        <taxon>Micrococcales</taxon>
        <taxon>Micrococcaceae</taxon>
        <taxon>Micrococcus</taxon>
    </lineage>
</organism>
<dbReference type="GO" id="GO:0044205">
    <property type="term" value="P:'de novo' UMP biosynthetic process"/>
    <property type="evidence" value="ECO:0007669"/>
    <property type="project" value="UniProtKB-UniRule"/>
</dbReference>
<feature type="binding site" evidence="11">
    <location>
        <begin position="276"/>
        <end position="277"/>
    </location>
    <ligand>
        <name>substrate</name>
    </ligand>
</feature>
<keyword evidence="6 11" id="KW-0288">FMN</keyword>
<dbReference type="PROSITE" id="PS00911">
    <property type="entry name" value="DHODEHASE_1"/>
    <property type="match status" value="1"/>
</dbReference>
<dbReference type="InterPro" id="IPR001295">
    <property type="entry name" value="Dihydroorotate_DH_CS"/>
</dbReference>
<dbReference type="NCBIfam" id="NF003648">
    <property type="entry name" value="PRK05286.2-1"/>
    <property type="match status" value="1"/>
</dbReference>
<keyword evidence="7 11" id="KW-0665">Pyrimidine biosynthesis</keyword>
<feature type="binding site" evidence="11">
    <location>
        <position position="89"/>
    </location>
    <ligand>
        <name>substrate</name>
    </ligand>
</feature>
<dbReference type="GO" id="GO:0005886">
    <property type="term" value="C:plasma membrane"/>
    <property type="evidence" value="ECO:0007669"/>
    <property type="project" value="UniProtKB-SubCell"/>
</dbReference>
<dbReference type="InterPro" id="IPR005720">
    <property type="entry name" value="Dihydroorotate_DH_cat"/>
</dbReference>
<feature type="binding site" evidence="11">
    <location>
        <position position="247"/>
    </location>
    <ligand>
        <name>FMN</name>
        <dbReference type="ChEBI" id="CHEBI:58210"/>
    </ligand>
</feature>
<comment type="similarity">
    <text evidence="4 11">Belongs to the dihydroorotate dehydrogenase family. Type 2 subfamily.</text>
</comment>
<evidence type="ECO:0000256" key="11">
    <source>
        <dbReference type="HAMAP-Rule" id="MF_00225"/>
    </source>
</evidence>
<keyword evidence="5 11" id="KW-0285">Flavoprotein</keyword>
<evidence type="ECO:0000313" key="14">
    <source>
        <dbReference type="Proteomes" id="UP000540191"/>
    </source>
</evidence>
<keyword evidence="8 11" id="KW-0560">Oxidoreductase</keyword>
<dbReference type="Proteomes" id="UP000540191">
    <property type="component" value="Unassembled WGS sequence"/>
</dbReference>
<keyword evidence="14" id="KW-1185">Reference proteome</keyword>
<comment type="cofactor">
    <cofactor evidence="11">
        <name>FMN</name>
        <dbReference type="ChEBI" id="CHEBI:58210"/>
    </cofactor>
    <text evidence="11">Binds 1 FMN per subunit.</text>
</comment>
<feature type="binding site" evidence="11">
    <location>
        <position position="204"/>
    </location>
    <ligand>
        <name>FMN</name>
        <dbReference type="ChEBI" id="CHEBI:58210"/>
    </ligand>
</feature>
<evidence type="ECO:0000256" key="8">
    <source>
        <dbReference type="ARBA" id="ARBA00023002"/>
    </source>
</evidence>
<feature type="binding site" evidence="11">
    <location>
        <position position="204"/>
    </location>
    <ligand>
        <name>substrate</name>
    </ligand>
</feature>
<dbReference type="EC" id="1.3.5.2" evidence="11"/>
<dbReference type="PROSITE" id="PS00912">
    <property type="entry name" value="DHODEHASE_2"/>
    <property type="match status" value="1"/>
</dbReference>
<feature type="binding site" evidence="11">
    <location>
        <begin position="134"/>
        <end position="138"/>
    </location>
    <ligand>
        <name>substrate</name>
    </ligand>
</feature>
<evidence type="ECO:0000256" key="5">
    <source>
        <dbReference type="ARBA" id="ARBA00022630"/>
    </source>
</evidence>
<comment type="subcellular location">
    <subcellularLocation>
        <location evidence="11">Cell membrane</location>
        <topology evidence="11">Peripheral membrane protein</topology>
    </subcellularLocation>
    <subcellularLocation>
        <location evidence="2">Membrane</location>
    </subcellularLocation>
</comment>
<feature type="binding site" evidence="11">
    <location>
        <begin position="85"/>
        <end position="89"/>
    </location>
    <ligand>
        <name>FMN</name>
        <dbReference type="ChEBI" id="CHEBI:58210"/>
    </ligand>
</feature>
<evidence type="ECO:0000256" key="2">
    <source>
        <dbReference type="ARBA" id="ARBA00004370"/>
    </source>
</evidence>
<dbReference type="Pfam" id="PF01180">
    <property type="entry name" value="DHO_dh"/>
    <property type="match status" value="1"/>
</dbReference>
<protein>
    <recommendedName>
        <fullName evidence="11">Dihydroorotate dehydrogenase (quinone)</fullName>
        <ecNumber evidence="11">1.3.5.2</ecNumber>
    </recommendedName>
    <alternativeName>
        <fullName evidence="11">DHOdehase</fullName>
        <shortName evidence="11">DHOD</shortName>
        <shortName evidence="11">DHODase</shortName>
    </alternativeName>
    <alternativeName>
        <fullName evidence="11">Dihydroorotate oxidase</fullName>
    </alternativeName>
</protein>
<accession>A0A7W7GNA9</accession>
<proteinExistence type="inferred from homology"/>
<comment type="pathway">
    <text evidence="3 11">Pyrimidine metabolism; UMP biosynthesis via de novo pathway; orotate from (S)-dihydroorotate (quinone route): step 1/1.</text>
</comment>
<name>A0A7W7GNA9_9MICC</name>
<dbReference type="EMBL" id="JACHNA010000001">
    <property type="protein sequence ID" value="MBB4735298.1"/>
    <property type="molecule type" value="Genomic_DNA"/>
</dbReference>
<feature type="binding site" evidence="11">
    <location>
        <position position="209"/>
    </location>
    <ligand>
        <name>substrate</name>
    </ligand>
</feature>
<evidence type="ECO:0000313" key="13">
    <source>
        <dbReference type="EMBL" id="MBB4735298.1"/>
    </source>
</evidence>
<evidence type="ECO:0000256" key="1">
    <source>
        <dbReference type="ARBA" id="ARBA00003125"/>
    </source>
</evidence>
<feature type="binding site" evidence="11">
    <location>
        <position position="171"/>
    </location>
    <ligand>
        <name>FMN</name>
        <dbReference type="ChEBI" id="CHEBI:58210"/>
    </ligand>
</feature>
<feature type="binding site" evidence="11">
    <location>
        <position position="109"/>
    </location>
    <ligand>
        <name>FMN</name>
        <dbReference type="ChEBI" id="CHEBI:58210"/>
    </ligand>
</feature>
<evidence type="ECO:0000256" key="6">
    <source>
        <dbReference type="ARBA" id="ARBA00022643"/>
    </source>
</evidence>
<dbReference type="NCBIfam" id="TIGR01036">
    <property type="entry name" value="pyrD_sub2"/>
    <property type="match status" value="1"/>
</dbReference>
<dbReference type="GO" id="GO:0006207">
    <property type="term" value="P:'de novo' pyrimidine nucleobase biosynthetic process"/>
    <property type="evidence" value="ECO:0007669"/>
    <property type="project" value="UniProtKB-UniRule"/>
</dbReference>
<gene>
    <name evidence="11" type="primary">pyrD</name>
    <name evidence="13" type="ORF">HDA30_000806</name>
</gene>
<keyword evidence="9 11" id="KW-0472">Membrane</keyword>
<feature type="active site" description="Nucleophile" evidence="11">
    <location>
        <position position="207"/>
    </location>
</feature>
<sequence>MASFTLSSGAQTLLTSRLPRLYPPFFRAVFSDMDAETAHERGVQGIRVAERTGASTLTRAALSPDPWLARTVMGLRFPSPFGLAAGFDKHGTCTTALADLGFGHIEVGTVTGQGQPGNPAPRLFRLVEDRALINRMGFNNEGAAAVAPRLERTRRVLSERFGPARPVLGVNIGKTKSVPLEQAADDYRRSSALLAPHADYLVVNVSSPNTPGLRQLQQIASLEPLLRTVREESDRATGDRRVPLAVKIAPDLTDDDIVAVARLAQATGLDGVIATNTTISREGLVTDADEVERIGAGGLSGAPLRERSMQVLGLLREHLPAQTAVISVGGVTDADDVLARLGAGADLVQGYTAFLYEGPFWAGRINAGLNRALRRR</sequence>
<comment type="subunit">
    <text evidence="11">Monomer.</text>
</comment>
<dbReference type="AlphaFoldDB" id="A0A7W7GNA9"/>
<reference evidence="13 14" key="1">
    <citation type="submission" date="2020-08" db="EMBL/GenBank/DDBJ databases">
        <title>Sequencing the genomes of 1000 actinobacteria strains.</title>
        <authorList>
            <person name="Klenk H.-P."/>
        </authorList>
    </citation>
    <scope>NUCLEOTIDE SEQUENCE [LARGE SCALE GENOMIC DNA]</scope>
    <source>
        <strain evidence="13 14">DSM 23974</strain>
    </source>
</reference>
<feature type="binding site" evidence="11">
    <location>
        <position position="301"/>
    </location>
    <ligand>
        <name>FMN</name>
        <dbReference type="ChEBI" id="CHEBI:58210"/>
    </ligand>
</feature>
<feature type="binding site" evidence="11">
    <location>
        <position position="330"/>
    </location>
    <ligand>
        <name>FMN</name>
        <dbReference type="ChEBI" id="CHEBI:58210"/>
    </ligand>
</feature>
<dbReference type="GO" id="GO:0106430">
    <property type="term" value="F:dihydroorotate dehydrogenase (quinone) activity"/>
    <property type="evidence" value="ECO:0007669"/>
    <property type="project" value="UniProtKB-EC"/>
</dbReference>
<dbReference type="InterPro" id="IPR005719">
    <property type="entry name" value="Dihydroorotate_DH_2"/>
</dbReference>
<dbReference type="UniPathway" id="UPA00070">
    <property type="reaction ID" value="UER00946"/>
</dbReference>
<evidence type="ECO:0000256" key="3">
    <source>
        <dbReference type="ARBA" id="ARBA00005161"/>
    </source>
</evidence>
<evidence type="ECO:0000259" key="12">
    <source>
        <dbReference type="Pfam" id="PF01180"/>
    </source>
</evidence>
<dbReference type="NCBIfam" id="NF003652">
    <property type="entry name" value="PRK05286.2-5"/>
    <property type="match status" value="1"/>
</dbReference>
<evidence type="ECO:0000256" key="10">
    <source>
        <dbReference type="ARBA" id="ARBA00048639"/>
    </source>
</evidence>
<dbReference type="RefSeq" id="WP_184241184.1">
    <property type="nucleotide sequence ID" value="NZ_JACHNA010000001.1"/>
</dbReference>
<dbReference type="InterPro" id="IPR013785">
    <property type="entry name" value="Aldolase_TIM"/>
</dbReference>
<dbReference type="InterPro" id="IPR050074">
    <property type="entry name" value="DHO_dehydrogenase"/>
</dbReference>
<dbReference type="PANTHER" id="PTHR48109">
    <property type="entry name" value="DIHYDROOROTATE DEHYDROGENASE (QUINONE), MITOCHONDRIAL-RELATED"/>
    <property type="match status" value="1"/>
</dbReference>
<feature type="binding site" evidence="11">
    <location>
        <position position="275"/>
    </location>
    <ligand>
        <name>FMN</name>
        <dbReference type="ChEBI" id="CHEBI:58210"/>
    </ligand>
</feature>
<feature type="domain" description="Dihydroorotate dehydrogenase catalytic" evidence="12">
    <location>
        <begin position="68"/>
        <end position="373"/>
    </location>
</feature>
<comment type="catalytic activity">
    <reaction evidence="10 11">
        <text>(S)-dihydroorotate + a quinone = orotate + a quinol</text>
        <dbReference type="Rhea" id="RHEA:30187"/>
        <dbReference type="ChEBI" id="CHEBI:24646"/>
        <dbReference type="ChEBI" id="CHEBI:30839"/>
        <dbReference type="ChEBI" id="CHEBI:30864"/>
        <dbReference type="ChEBI" id="CHEBI:132124"/>
        <dbReference type="EC" id="1.3.5.2"/>
    </reaction>
</comment>